<accession>A0A1G6JAY5</accession>
<dbReference type="Proteomes" id="UP000199452">
    <property type="component" value="Unassembled WGS sequence"/>
</dbReference>
<dbReference type="InterPro" id="IPR024654">
    <property type="entry name" value="Calcineurin-like_PHP_lpxH"/>
</dbReference>
<dbReference type="GO" id="GO:0016787">
    <property type="term" value="F:hydrolase activity"/>
    <property type="evidence" value="ECO:0007669"/>
    <property type="project" value="UniProtKB-UniRule"/>
</dbReference>
<protein>
    <recommendedName>
        <fullName evidence="2">Phosphoesterase</fullName>
        <ecNumber evidence="2">3.1.4.-</ecNumber>
    </recommendedName>
</protein>
<name>A0A1G6JAY5_9BACT</name>
<evidence type="ECO:0000313" key="5">
    <source>
        <dbReference type="Proteomes" id="UP000199452"/>
    </source>
</evidence>
<reference evidence="4 5" key="1">
    <citation type="submission" date="2016-09" db="EMBL/GenBank/DDBJ databases">
        <authorList>
            <person name="Capua I."/>
            <person name="De Benedictis P."/>
            <person name="Joannis T."/>
            <person name="Lombin L.H."/>
            <person name="Cattoli G."/>
        </authorList>
    </citation>
    <scope>NUCLEOTIDE SEQUENCE [LARGE SCALE GENOMIC DNA]</scope>
    <source>
        <strain evidence="4 5">A7P-90m</strain>
    </source>
</reference>
<dbReference type="OrthoDB" id="9785951at2"/>
<comment type="cofactor">
    <cofactor evidence="2">
        <name>a divalent metal cation</name>
        <dbReference type="ChEBI" id="CHEBI:60240"/>
    </cofactor>
</comment>
<proteinExistence type="inferred from homology"/>
<dbReference type="Gene3D" id="3.60.21.10">
    <property type="match status" value="1"/>
</dbReference>
<sequence length="164" mass="18133">MIKVGIVSDTHGHTDDKLLKFFEGCGQIWHCGDIGTVAVIAALETVAPVIAVHGNIDGTETRWNNPLFQSFKIEEVSVLITHIGGYPGKYSPEARILIEKYKPKIFLAGHSHILKVIPDRKNDLLFINPGAAGISGFHLVRTAIRLTIDGDKIKDLEVAEWQRK</sequence>
<dbReference type="EMBL" id="FMYP01000019">
    <property type="protein sequence ID" value="SDC15829.1"/>
    <property type="molecule type" value="Genomic_DNA"/>
</dbReference>
<evidence type="ECO:0000256" key="2">
    <source>
        <dbReference type="RuleBase" id="RU362039"/>
    </source>
</evidence>
<comment type="similarity">
    <text evidence="1 2">Belongs to the metallophosphoesterase superfamily. YfcE family.</text>
</comment>
<evidence type="ECO:0000313" key="4">
    <source>
        <dbReference type="EMBL" id="SDC15829.1"/>
    </source>
</evidence>
<feature type="domain" description="Calcineurin-like phosphoesterase" evidence="3">
    <location>
        <begin position="3"/>
        <end position="149"/>
    </location>
</feature>
<keyword evidence="2" id="KW-0479">Metal-binding</keyword>
<dbReference type="GO" id="GO:0046872">
    <property type="term" value="F:metal ion binding"/>
    <property type="evidence" value="ECO:0007669"/>
    <property type="project" value="UniProtKB-KW"/>
</dbReference>
<dbReference type="InterPro" id="IPR000979">
    <property type="entry name" value="Phosphodiesterase_MJ0936/Vps29"/>
</dbReference>
<organism evidence="4 5">
    <name type="scientific">Williamwhitmania taraxaci</name>
    <dbReference type="NCBI Taxonomy" id="1640674"/>
    <lineage>
        <taxon>Bacteria</taxon>
        <taxon>Pseudomonadati</taxon>
        <taxon>Bacteroidota</taxon>
        <taxon>Bacteroidia</taxon>
        <taxon>Bacteroidales</taxon>
        <taxon>Williamwhitmaniaceae</taxon>
        <taxon>Williamwhitmania</taxon>
    </lineage>
</organism>
<gene>
    <name evidence="4" type="ORF">SAMN05216323_101930</name>
</gene>
<dbReference type="InterPro" id="IPR029052">
    <property type="entry name" value="Metallo-depent_PP-like"/>
</dbReference>
<dbReference type="RefSeq" id="WP_092437277.1">
    <property type="nucleotide sequence ID" value="NZ_FMYP01000019.1"/>
</dbReference>
<dbReference type="AlphaFoldDB" id="A0A1G6JAY5"/>
<evidence type="ECO:0000259" key="3">
    <source>
        <dbReference type="Pfam" id="PF12850"/>
    </source>
</evidence>
<dbReference type="EC" id="3.1.4.-" evidence="2"/>
<dbReference type="SUPFAM" id="SSF56300">
    <property type="entry name" value="Metallo-dependent phosphatases"/>
    <property type="match status" value="1"/>
</dbReference>
<dbReference type="NCBIfam" id="TIGR00040">
    <property type="entry name" value="yfcE"/>
    <property type="match status" value="1"/>
</dbReference>
<keyword evidence="5" id="KW-1185">Reference proteome</keyword>
<dbReference type="STRING" id="1640674.SAMN05216323_101930"/>
<evidence type="ECO:0000256" key="1">
    <source>
        <dbReference type="ARBA" id="ARBA00008950"/>
    </source>
</evidence>
<dbReference type="Pfam" id="PF12850">
    <property type="entry name" value="Metallophos_2"/>
    <property type="match status" value="1"/>
</dbReference>